<accession>A0A2K3PJQ3</accession>
<gene>
    <name evidence="1" type="ORF">L195_g012213</name>
</gene>
<evidence type="ECO:0000313" key="2">
    <source>
        <dbReference type="Proteomes" id="UP000236291"/>
    </source>
</evidence>
<evidence type="ECO:0000313" key="1">
    <source>
        <dbReference type="EMBL" id="PNY15516.1"/>
    </source>
</evidence>
<dbReference type="Proteomes" id="UP000236291">
    <property type="component" value="Unassembled WGS sequence"/>
</dbReference>
<name>A0A2K3PJQ3_TRIPR</name>
<sequence>MKDLKKKRKIDEAGSSNLVSKEEELRLLIEPLAKPGRRINEEYAYPSKGGGGQSFVPPKAALPVPPRYVEGYTYPQTSALYAAHPYPYP</sequence>
<dbReference type="EMBL" id="ASHM01007734">
    <property type="protein sequence ID" value="PNY15516.1"/>
    <property type="molecule type" value="Genomic_DNA"/>
</dbReference>
<reference evidence="1 2" key="2">
    <citation type="journal article" date="2017" name="Front. Plant Sci.">
        <title>Gene Classification and Mining of Molecular Markers Useful in Red Clover (Trifolium pratense) Breeding.</title>
        <authorList>
            <person name="Istvanek J."/>
            <person name="Dluhosova J."/>
            <person name="Dluhos P."/>
            <person name="Patkova L."/>
            <person name="Nedelnik J."/>
            <person name="Repkova J."/>
        </authorList>
    </citation>
    <scope>NUCLEOTIDE SEQUENCE [LARGE SCALE GENOMIC DNA]</scope>
    <source>
        <strain evidence="2">cv. Tatra</strain>
        <tissue evidence="1">Young leaves</tissue>
    </source>
</reference>
<dbReference type="AlphaFoldDB" id="A0A2K3PJQ3"/>
<reference evidence="1 2" key="1">
    <citation type="journal article" date="2014" name="Am. J. Bot.">
        <title>Genome assembly and annotation for red clover (Trifolium pratense; Fabaceae).</title>
        <authorList>
            <person name="Istvanek J."/>
            <person name="Jaros M."/>
            <person name="Krenek A."/>
            <person name="Repkova J."/>
        </authorList>
    </citation>
    <scope>NUCLEOTIDE SEQUENCE [LARGE SCALE GENOMIC DNA]</scope>
    <source>
        <strain evidence="2">cv. Tatra</strain>
        <tissue evidence="1">Young leaves</tissue>
    </source>
</reference>
<organism evidence="1 2">
    <name type="scientific">Trifolium pratense</name>
    <name type="common">Red clover</name>
    <dbReference type="NCBI Taxonomy" id="57577"/>
    <lineage>
        <taxon>Eukaryota</taxon>
        <taxon>Viridiplantae</taxon>
        <taxon>Streptophyta</taxon>
        <taxon>Embryophyta</taxon>
        <taxon>Tracheophyta</taxon>
        <taxon>Spermatophyta</taxon>
        <taxon>Magnoliopsida</taxon>
        <taxon>eudicotyledons</taxon>
        <taxon>Gunneridae</taxon>
        <taxon>Pentapetalae</taxon>
        <taxon>rosids</taxon>
        <taxon>fabids</taxon>
        <taxon>Fabales</taxon>
        <taxon>Fabaceae</taxon>
        <taxon>Papilionoideae</taxon>
        <taxon>50 kb inversion clade</taxon>
        <taxon>NPAAA clade</taxon>
        <taxon>Hologalegina</taxon>
        <taxon>IRL clade</taxon>
        <taxon>Trifolieae</taxon>
        <taxon>Trifolium</taxon>
    </lineage>
</organism>
<proteinExistence type="predicted"/>
<protein>
    <submittedName>
        <fullName evidence="1">Uncharacterized protein</fullName>
    </submittedName>
</protein>
<comment type="caution">
    <text evidence="1">The sequence shown here is derived from an EMBL/GenBank/DDBJ whole genome shotgun (WGS) entry which is preliminary data.</text>
</comment>